<dbReference type="PANTHER" id="PTHR43748:SF3">
    <property type="entry name" value="RIBOSE-5-PHOSPHATE ISOMERASE 3, CHLOROPLASTIC-RELATED"/>
    <property type="match status" value="1"/>
</dbReference>
<evidence type="ECO:0000256" key="2">
    <source>
        <dbReference type="ARBA" id="ARBA00004988"/>
    </source>
</evidence>
<protein>
    <recommendedName>
        <fullName evidence="4">ribose-5-phosphate isomerase</fullName>
        <ecNumber evidence="4">5.3.1.6</ecNumber>
    </recommendedName>
</protein>
<reference evidence="6 7" key="1">
    <citation type="submission" date="2014-11" db="EMBL/GenBank/DDBJ databases">
        <authorList>
            <person name="Zhu J."/>
            <person name="Qi W."/>
            <person name="Song R."/>
        </authorList>
    </citation>
    <scope>NUCLEOTIDE SEQUENCE [LARGE SCALE GENOMIC DNA]</scope>
</reference>
<dbReference type="Proteomes" id="UP000041254">
    <property type="component" value="Unassembled WGS sequence"/>
</dbReference>
<dbReference type="SUPFAM" id="SSF100950">
    <property type="entry name" value="NagB/RpiA/CoA transferase-like"/>
    <property type="match status" value="1"/>
</dbReference>
<dbReference type="FunCoup" id="A0A0G4EN83">
    <property type="interactions" value="278"/>
</dbReference>
<dbReference type="PANTHER" id="PTHR43748">
    <property type="entry name" value="RIBOSE-5-PHOSPHATE ISOMERASE 3, CHLOROPLASTIC-RELATED"/>
    <property type="match status" value="1"/>
</dbReference>
<dbReference type="GO" id="GO:0004751">
    <property type="term" value="F:ribose-5-phosphate isomerase activity"/>
    <property type="evidence" value="ECO:0007669"/>
    <property type="project" value="UniProtKB-EC"/>
</dbReference>
<dbReference type="Gene3D" id="3.40.50.1360">
    <property type="match status" value="1"/>
</dbReference>
<dbReference type="AlphaFoldDB" id="A0A0G4EN83"/>
<dbReference type="VEuPathDB" id="CryptoDB:Vbra_7895"/>
<dbReference type="UniPathway" id="UPA00115">
    <property type="reaction ID" value="UER00412"/>
</dbReference>
<evidence type="ECO:0000313" key="7">
    <source>
        <dbReference type="Proteomes" id="UP000041254"/>
    </source>
</evidence>
<comment type="pathway">
    <text evidence="2">Carbohydrate degradation; pentose phosphate pathway; D-ribose 5-phosphate from D-ribulose 5-phosphate (non-oxidative stage): step 1/1.</text>
</comment>
<dbReference type="GO" id="GO:0009052">
    <property type="term" value="P:pentose-phosphate shunt, non-oxidative branch"/>
    <property type="evidence" value="ECO:0007669"/>
    <property type="project" value="InterPro"/>
</dbReference>
<name>A0A0G4EN83_VITBC</name>
<dbReference type="InterPro" id="IPR050262">
    <property type="entry name" value="Ribose-5P_isomerase"/>
</dbReference>
<dbReference type="InParanoid" id="A0A0G4EN83"/>
<dbReference type="NCBIfam" id="NF001924">
    <property type="entry name" value="PRK00702.1"/>
    <property type="match status" value="1"/>
</dbReference>
<dbReference type="Pfam" id="PF06026">
    <property type="entry name" value="Rib_5-P_isom_A"/>
    <property type="match status" value="1"/>
</dbReference>
<dbReference type="EMBL" id="CDMY01000267">
    <property type="protein sequence ID" value="CEL98291.1"/>
    <property type="molecule type" value="Genomic_DNA"/>
</dbReference>
<keyword evidence="7" id="KW-1185">Reference proteome</keyword>
<organism evidence="6 7">
    <name type="scientific">Vitrella brassicaformis (strain CCMP3155)</name>
    <dbReference type="NCBI Taxonomy" id="1169540"/>
    <lineage>
        <taxon>Eukaryota</taxon>
        <taxon>Sar</taxon>
        <taxon>Alveolata</taxon>
        <taxon>Colpodellida</taxon>
        <taxon>Vitrellaceae</taxon>
        <taxon>Vitrella</taxon>
    </lineage>
</organism>
<dbReference type="InterPro" id="IPR037171">
    <property type="entry name" value="NagB/RpiA_transferase-like"/>
</dbReference>
<dbReference type="HAMAP" id="MF_00170">
    <property type="entry name" value="Rib_5P_isom_A"/>
    <property type="match status" value="1"/>
</dbReference>
<accession>A0A0G4EN83</accession>
<comment type="similarity">
    <text evidence="3">Belongs to the ribose 5-phosphate isomerase family.</text>
</comment>
<dbReference type="NCBIfam" id="TIGR00021">
    <property type="entry name" value="rpiA"/>
    <property type="match status" value="1"/>
</dbReference>
<dbReference type="CDD" id="cd01398">
    <property type="entry name" value="RPI_A"/>
    <property type="match status" value="1"/>
</dbReference>
<comment type="catalytic activity">
    <reaction evidence="1">
        <text>aldehydo-D-ribose 5-phosphate = D-ribulose 5-phosphate</text>
        <dbReference type="Rhea" id="RHEA:14657"/>
        <dbReference type="ChEBI" id="CHEBI:58121"/>
        <dbReference type="ChEBI" id="CHEBI:58273"/>
        <dbReference type="EC" id="5.3.1.6"/>
    </reaction>
</comment>
<dbReference type="InterPro" id="IPR020672">
    <property type="entry name" value="Ribose5P_isomerase_typA_subgr"/>
</dbReference>
<dbReference type="EC" id="5.3.1.6" evidence="4"/>
<evidence type="ECO:0000256" key="4">
    <source>
        <dbReference type="ARBA" id="ARBA00011959"/>
    </source>
</evidence>
<evidence type="ECO:0000256" key="5">
    <source>
        <dbReference type="ARBA" id="ARBA00023235"/>
    </source>
</evidence>
<dbReference type="InterPro" id="IPR004788">
    <property type="entry name" value="Ribose5P_isomerase_type_A"/>
</dbReference>
<keyword evidence="5" id="KW-0413">Isomerase</keyword>
<evidence type="ECO:0000313" key="6">
    <source>
        <dbReference type="EMBL" id="CEL98291.1"/>
    </source>
</evidence>
<dbReference type="FunFam" id="3.40.50.1360:FF:000001">
    <property type="entry name" value="Ribose-5-phosphate isomerase A"/>
    <property type="match status" value="1"/>
</dbReference>
<dbReference type="PhylomeDB" id="A0A0G4EN83"/>
<gene>
    <name evidence="6" type="ORF">Vbra_7895</name>
</gene>
<evidence type="ECO:0000256" key="1">
    <source>
        <dbReference type="ARBA" id="ARBA00001713"/>
    </source>
</evidence>
<dbReference type="OrthoDB" id="1555531at2759"/>
<sequence length="313" mass="33935">MEPFRKAVLPQSLGVTAVLLLSLRHPSSVAGSSASFLRPAAPSLLPRLRQRPLVSAPQPQAPRRHQLRMAVGTVSQDEMKKIVGYKAVDDYVKSDMLVGLGTGSTAAFAVERIGEKLKSGELSNIVGIPTSERTKEQALSLNIPLVTLDDRYDIDVAIDGADEVDPNLDLVKGRGGALLREKLVEECAKEFVVIVDETKLQKGLGVDGAMPVEVNKFCWKFVMDRIKGLPSIKAVKGCRAELRMQDGDKPYETDNQNYIVDLYFDEPLADAKQAASELLGVTGVVEHGLFLNMATVCLVGKPDGTVDAIKRPS</sequence>
<dbReference type="SUPFAM" id="SSF75445">
    <property type="entry name" value="D-ribose-5-phosphate isomerase (RpiA), lid domain"/>
    <property type="match status" value="1"/>
</dbReference>
<dbReference type="STRING" id="1169540.A0A0G4EN83"/>
<dbReference type="Gene3D" id="3.30.70.260">
    <property type="match status" value="1"/>
</dbReference>
<proteinExistence type="inferred from homology"/>
<evidence type="ECO:0000256" key="3">
    <source>
        <dbReference type="ARBA" id="ARBA00008088"/>
    </source>
</evidence>
<dbReference type="OMA" id="ACHVQEK"/>